<dbReference type="Gene3D" id="3.30.420.10">
    <property type="entry name" value="Ribonuclease H-like superfamily/Ribonuclease H"/>
    <property type="match status" value="1"/>
</dbReference>
<dbReference type="AlphaFoldDB" id="A0A6J8AJ15"/>
<evidence type="ECO:0000313" key="1">
    <source>
        <dbReference type="EMBL" id="CAC5368594.1"/>
    </source>
</evidence>
<evidence type="ECO:0000313" key="2">
    <source>
        <dbReference type="Proteomes" id="UP000507470"/>
    </source>
</evidence>
<proteinExistence type="predicted"/>
<dbReference type="OrthoDB" id="5988424at2759"/>
<dbReference type="GO" id="GO:0003676">
    <property type="term" value="F:nucleic acid binding"/>
    <property type="evidence" value="ECO:0007669"/>
    <property type="project" value="InterPro"/>
</dbReference>
<dbReference type="EMBL" id="CACVKT020001495">
    <property type="protein sequence ID" value="CAC5368594.1"/>
    <property type="molecule type" value="Genomic_DNA"/>
</dbReference>
<gene>
    <name evidence="1" type="ORF">MCOR_8089</name>
</gene>
<keyword evidence="2" id="KW-1185">Reference proteome</keyword>
<organism evidence="1 2">
    <name type="scientific">Mytilus coruscus</name>
    <name type="common">Sea mussel</name>
    <dbReference type="NCBI Taxonomy" id="42192"/>
    <lineage>
        <taxon>Eukaryota</taxon>
        <taxon>Metazoa</taxon>
        <taxon>Spiralia</taxon>
        <taxon>Lophotrochozoa</taxon>
        <taxon>Mollusca</taxon>
        <taxon>Bivalvia</taxon>
        <taxon>Autobranchia</taxon>
        <taxon>Pteriomorphia</taxon>
        <taxon>Mytilida</taxon>
        <taxon>Mytiloidea</taxon>
        <taxon>Mytilidae</taxon>
        <taxon>Mytilinae</taxon>
        <taxon>Mytilus</taxon>
    </lineage>
</organism>
<evidence type="ECO:0008006" key="3">
    <source>
        <dbReference type="Google" id="ProtNLM"/>
    </source>
</evidence>
<dbReference type="InterPro" id="IPR036397">
    <property type="entry name" value="RNaseH_sf"/>
</dbReference>
<name>A0A6J8AJ15_MYTCO</name>
<reference evidence="1 2" key="1">
    <citation type="submission" date="2020-06" db="EMBL/GenBank/DDBJ databases">
        <authorList>
            <person name="Li R."/>
            <person name="Bekaert M."/>
        </authorList>
    </citation>
    <scope>NUCLEOTIDE SEQUENCE [LARGE SCALE GENOMIC DNA]</scope>
    <source>
        <strain evidence="2">wild</strain>
    </source>
</reference>
<accession>A0A6J8AJ15</accession>
<dbReference type="Proteomes" id="UP000507470">
    <property type="component" value="Unassembled WGS sequence"/>
</dbReference>
<protein>
    <recommendedName>
        <fullName evidence="3">Integrase catalytic domain-containing protein</fullName>
    </recommendedName>
</protein>
<sequence length="167" mass="19528">MFNNSREKLPPIIEKWVMYIQNVDYELVYEPGKDEQNPLDYLSRHPLPDTEIDETEQIVKQMIESEHSIVLSKKREETTKDARLQDDEEKRLGETQIKTGNTYILHIFFVHEHPKVNGEAENFMKLLNKTEQIAHMKGNHSNDAIQDMLMGFRSTPHPATGFTPYKS</sequence>